<dbReference type="Gene3D" id="3.40.50.1820">
    <property type="entry name" value="alpha/beta hydrolase"/>
    <property type="match status" value="1"/>
</dbReference>
<gene>
    <name evidence="4" type="ORF">GCM10010430_31590</name>
</gene>
<dbReference type="Pfam" id="PF03403">
    <property type="entry name" value="PAF-AH_p_II"/>
    <property type="match status" value="1"/>
</dbReference>
<evidence type="ECO:0000256" key="1">
    <source>
        <dbReference type="ARBA" id="ARBA00022801"/>
    </source>
</evidence>
<keyword evidence="2" id="KW-0442">Lipid degradation</keyword>
<accession>A0ABN3E2H4</accession>
<keyword evidence="1" id="KW-0378">Hydrolase</keyword>
<evidence type="ECO:0000313" key="4">
    <source>
        <dbReference type="EMBL" id="GAA2247150.1"/>
    </source>
</evidence>
<dbReference type="InterPro" id="IPR029058">
    <property type="entry name" value="AB_hydrolase_fold"/>
</dbReference>
<reference evidence="4 5" key="1">
    <citation type="journal article" date="2019" name="Int. J. Syst. Evol. Microbiol.">
        <title>The Global Catalogue of Microorganisms (GCM) 10K type strain sequencing project: providing services to taxonomists for standard genome sequencing and annotation.</title>
        <authorList>
            <consortium name="The Broad Institute Genomics Platform"/>
            <consortium name="The Broad Institute Genome Sequencing Center for Infectious Disease"/>
            <person name="Wu L."/>
            <person name="Ma J."/>
        </authorList>
    </citation>
    <scope>NUCLEOTIDE SEQUENCE [LARGE SCALE GENOMIC DNA]</scope>
    <source>
        <strain evidence="4 5">JCM 7356</strain>
    </source>
</reference>
<dbReference type="PANTHER" id="PTHR10272:SF0">
    <property type="entry name" value="PLATELET-ACTIVATING FACTOR ACETYLHYDROLASE"/>
    <property type="match status" value="1"/>
</dbReference>
<evidence type="ECO:0000256" key="3">
    <source>
        <dbReference type="ARBA" id="ARBA00023098"/>
    </source>
</evidence>
<evidence type="ECO:0000313" key="5">
    <source>
        <dbReference type="Proteomes" id="UP001500305"/>
    </source>
</evidence>
<proteinExistence type="predicted"/>
<keyword evidence="3" id="KW-0443">Lipid metabolism</keyword>
<dbReference type="SUPFAM" id="SSF53474">
    <property type="entry name" value="alpha/beta-Hydrolases"/>
    <property type="match status" value="1"/>
</dbReference>
<name>A0ABN3E2H4_9ACTN</name>
<evidence type="ECO:0000256" key="2">
    <source>
        <dbReference type="ARBA" id="ARBA00022963"/>
    </source>
</evidence>
<organism evidence="4 5">
    <name type="scientific">Kitasatospora cystarginea</name>
    <dbReference type="NCBI Taxonomy" id="58350"/>
    <lineage>
        <taxon>Bacteria</taxon>
        <taxon>Bacillati</taxon>
        <taxon>Actinomycetota</taxon>
        <taxon>Actinomycetes</taxon>
        <taxon>Kitasatosporales</taxon>
        <taxon>Streptomycetaceae</taxon>
        <taxon>Kitasatospora</taxon>
    </lineage>
</organism>
<protein>
    <submittedName>
        <fullName evidence="4">Lipase</fullName>
    </submittedName>
</protein>
<dbReference type="EMBL" id="BAAATR010000012">
    <property type="protein sequence ID" value="GAA2247150.1"/>
    <property type="molecule type" value="Genomic_DNA"/>
</dbReference>
<comment type="caution">
    <text evidence="4">The sequence shown here is derived from an EMBL/GenBank/DDBJ whole genome shotgun (WGS) entry which is preliminary data.</text>
</comment>
<dbReference type="Proteomes" id="UP001500305">
    <property type="component" value="Unassembled WGS sequence"/>
</dbReference>
<sequence>MASAAPSASAPIAAAHTAPKAFTTPELPRPTGPHAAGRDILHLVDQDRPDPWVPSAGPRQLMVSMYYPAHPGTGGPAPYMTAEEARLQLKLMLPNSDYPPQLLANTRTRAHAGARPEHGRFPLVVLSPGFAMSRSTLTGLAEDLASRGYVVALVDHTYEAAGITFPDGRTLACAICDTPPAGWPGTVSASRAKDISFVLDELTGRHPAWRYARMIDPNRIGMAGHSIGGDATSVAMAADDRIRAGVNMDGHFNATEPATGMHGRPFLLIDKLADHPAGGGDTSWDKAWANLDGWKRWLTVTGADHTSFTDADVLGAAMGIPTPNGLPAPRSEEITRSYVGAFFDLQLKGIPQPLLDGPSPANPEVAFQHP</sequence>
<dbReference type="PANTHER" id="PTHR10272">
    <property type="entry name" value="PLATELET-ACTIVATING FACTOR ACETYLHYDROLASE"/>
    <property type="match status" value="1"/>
</dbReference>
<keyword evidence="5" id="KW-1185">Reference proteome</keyword>